<protein>
    <submittedName>
        <fullName evidence="14">Sec20 family protein</fullName>
    </submittedName>
</protein>
<feature type="domain" description="Sec20 C-terminal" evidence="13">
    <location>
        <begin position="620"/>
        <end position="709"/>
    </location>
</feature>
<feature type="transmembrane region" description="Helical" evidence="12">
    <location>
        <begin position="688"/>
        <end position="705"/>
    </location>
</feature>
<dbReference type="EMBL" id="ADBJ01000025">
    <property type="protein sequence ID" value="EFA81485.1"/>
    <property type="molecule type" value="Genomic_DNA"/>
</dbReference>
<evidence type="ECO:0000256" key="8">
    <source>
        <dbReference type="ARBA" id="ARBA00023136"/>
    </source>
</evidence>
<dbReference type="InterPro" id="IPR011043">
    <property type="entry name" value="Gal_Oxase/kelch_b-propeller"/>
</dbReference>
<dbReference type="GO" id="GO:0005789">
    <property type="term" value="C:endoplasmic reticulum membrane"/>
    <property type="evidence" value="ECO:0007669"/>
    <property type="project" value="UniProtKB-SubCell"/>
</dbReference>
<evidence type="ECO:0000256" key="4">
    <source>
        <dbReference type="ARBA" id="ARBA00022824"/>
    </source>
</evidence>
<dbReference type="STRING" id="670386.D3BA98"/>
<keyword evidence="5" id="KW-0931">ER-Golgi transport</keyword>
<evidence type="ECO:0000256" key="7">
    <source>
        <dbReference type="ARBA" id="ARBA00023054"/>
    </source>
</evidence>
<dbReference type="Gene3D" id="2.120.10.80">
    <property type="entry name" value="Kelch-type beta propeller"/>
    <property type="match status" value="1"/>
</dbReference>
<dbReference type="AlphaFoldDB" id="D3BA98"/>
<evidence type="ECO:0000256" key="12">
    <source>
        <dbReference type="SAM" id="Phobius"/>
    </source>
</evidence>
<organism evidence="14 15">
    <name type="scientific">Heterostelium pallidum (strain ATCC 26659 / Pp 5 / PN500)</name>
    <name type="common">Cellular slime mold</name>
    <name type="synonym">Polysphondylium pallidum</name>
    <dbReference type="NCBI Taxonomy" id="670386"/>
    <lineage>
        <taxon>Eukaryota</taxon>
        <taxon>Amoebozoa</taxon>
        <taxon>Evosea</taxon>
        <taxon>Eumycetozoa</taxon>
        <taxon>Dictyostelia</taxon>
        <taxon>Acytosteliales</taxon>
        <taxon>Acytosteliaceae</taxon>
        <taxon>Heterostelium</taxon>
    </lineage>
</organism>
<proteinExistence type="inferred from homology"/>
<comment type="similarity">
    <text evidence="9">Belongs to the SEC20 family.</text>
</comment>
<evidence type="ECO:0000256" key="1">
    <source>
        <dbReference type="ARBA" id="ARBA00004163"/>
    </source>
</evidence>
<evidence type="ECO:0000256" key="3">
    <source>
        <dbReference type="ARBA" id="ARBA00022692"/>
    </source>
</evidence>
<dbReference type="GO" id="GO:0006890">
    <property type="term" value="P:retrograde vesicle-mediated transport, Golgi to endoplasmic reticulum"/>
    <property type="evidence" value="ECO:0007669"/>
    <property type="project" value="InterPro"/>
</dbReference>
<dbReference type="GO" id="GO:0031201">
    <property type="term" value="C:SNARE complex"/>
    <property type="evidence" value="ECO:0007669"/>
    <property type="project" value="TreeGrafter"/>
</dbReference>
<dbReference type="SUPFAM" id="SSF57845">
    <property type="entry name" value="B-box zinc-binding domain"/>
    <property type="match status" value="1"/>
</dbReference>
<dbReference type="InParanoid" id="D3BA98"/>
<dbReference type="GeneID" id="31360958"/>
<dbReference type="InterPro" id="IPR015915">
    <property type="entry name" value="Kelch-typ_b-propeller"/>
</dbReference>
<keyword evidence="15" id="KW-1185">Reference proteome</keyword>
<gene>
    <name evidence="14" type="primary">sec20</name>
    <name evidence="14" type="ORF">PPL_05473</name>
</gene>
<keyword evidence="2" id="KW-0813">Transport</keyword>
<keyword evidence="6 12" id="KW-1133">Transmembrane helix</keyword>
<comment type="subcellular location">
    <subcellularLocation>
        <location evidence="1">Endoplasmic reticulum membrane</location>
        <topology evidence="1">Single-pass type IV membrane protein</topology>
    </subcellularLocation>
</comment>
<keyword evidence="7 10" id="KW-0175">Coiled coil</keyword>
<dbReference type="PANTHER" id="PTHR12825:SF0">
    <property type="entry name" value="VESICLE TRANSPORT PROTEIN SEC20"/>
    <property type="match status" value="1"/>
</dbReference>
<sequence>MDVYNSESICTLEHRKSFICLTCNILLCSQCVVNHYNHDSQDVETLKSNLTLSSTSSNISTIHNNNNNNFKINNQIESIWNQLKDNTTQYNRFELRSNEISSHFQTLHEYLVVEERRLQKPIVERIDQIKQSIQSQIVQLKSLVNIVNYTVNSNSNKDGGGVDHSMSDENSQTSDDETDTTDRYQLETLIKSITISNSLEQFIKLHRNTLFYHQQDEQHQLPTDTKLLDLIHEYLKHQYQVEQQKHQQLDQQPQNDIIDFEIFINKFKNTQMKGVVRDTIVMHPRLLDNKHLKRTMILSSATSSDNKTSLSLFDITVPWTLTSPDNEQTLIESKEVDITLRRTYNSMVRVNDLIYIFASPPWKPENRLFIYSIQTKSIVETIDVDKKYGGGGVSVCFDGDDYIYMMVGCYGRSADFNRKINRFRVSTREFEECFTLPELSYNHILSFFYEGMLYSLTIHHQSLYIFDPKAKTLSFFTDKNLAYPYAACTDGNEINTIEYQIRNEIVTLSHSNSISEIQTLHHSIKSGLDNLNQQIKKASQKIIEKNKSAKLKQYEKELAIHKEEYQNLTSLQRKLNLQATKNLQEKYKNERKELLSGSSNITHQSRLNKNSSNEEIIKKSVNITETMKRTRNILNSQVIRSSGLLDEIDESSKVIEKTLVQQKEYSQRTSESKSLMTKLKRRDMTDRFLILFGFVVFLLVVLYIIKSRVGSWRIFGIFSGLIPTSISPFSTPDVDSTAAATLTASTSSTTSTQTTNI</sequence>
<dbReference type="Pfam" id="PF03908">
    <property type="entry name" value="Sec20"/>
    <property type="match status" value="1"/>
</dbReference>
<evidence type="ECO:0000256" key="2">
    <source>
        <dbReference type="ARBA" id="ARBA00022448"/>
    </source>
</evidence>
<keyword evidence="8 12" id="KW-0472">Membrane</keyword>
<dbReference type="SUPFAM" id="SSF50965">
    <property type="entry name" value="Galactose oxidase, central domain"/>
    <property type="match status" value="1"/>
</dbReference>
<evidence type="ECO:0000256" key="6">
    <source>
        <dbReference type="ARBA" id="ARBA00022989"/>
    </source>
</evidence>
<evidence type="ECO:0000256" key="11">
    <source>
        <dbReference type="SAM" id="MobiDB-lite"/>
    </source>
</evidence>
<feature type="coiled-coil region" evidence="10">
    <location>
        <begin position="528"/>
        <end position="571"/>
    </location>
</feature>
<dbReference type="GO" id="GO:0005484">
    <property type="term" value="F:SNAP receptor activity"/>
    <property type="evidence" value="ECO:0007669"/>
    <property type="project" value="InterPro"/>
</dbReference>
<name>D3BA98_HETP5</name>
<keyword evidence="3 12" id="KW-0812">Transmembrane</keyword>
<dbReference type="InterPro" id="IPR005606">
    <property type="entry name" value="Sec20"/>
</dbReference>
<feature type="region of interest" description="Disordered" evidence="11">
    <location>
        <begin position="154"/>
        <end position="181"/>
    </location>
</feature>
<keyword evidence="4" id="KW-0256">Endoplasmic reticulum</keyword>
<evidence type="ECO:0000256" key="9">
    <source>
        <dbReference type="ARBA" id="ARBA00037934"/>
    </source>
</evidence>
<comment type="caution">
    <text evidence="14">The sequence shown here is derived from an EMBL/GenBank/DDBJ whole genome shotgun (WGS) entry which is preliminary data.</text>
</comment>
<dbReference type="PANTHER" id="PTHR12825">
    <property type="entry name" value="BNIP1-RELATED"/>
    <property type="match status" value="1"/>
</dbReference>
<reference evidence="14 15" key="1">
    <citation type="journal article" date="2011" name="Genome Res.">
        <title>Phylogeny-wide analysis of social amoeba genomes highlights ancient origins for complex intercellular communication.</title>
        <authorList>
            <person name="Heidel A.J."/>
            <person name="Lawal H.M."/>
            <person name="Felder M."/>
            <person name="Schilde C."/>
            <person name="Helps N.R."/>
            <person name="Tunggal B."/>
            <person name="Rivero F."/>
            <person name="John U."/>
            <person name="Schleicher M."/>
            <person name="Eichinger L."/>
            <person name="Platzer M."/>
            <person name="Noegel A.A."/>
            <person name="Schaap P."/>
            <person name="Gloeckner G."/>
        </authorList>
    </citation>
    <scope>NUCLEOTIDE SEQUENCE [LARGE SCALE GENOMIC DNA]</scope>
    <source>
        <strain evidence="15">ATCC 26659 / Pp 5 / PN500</strain>
    </source>
</reference>
<evidence type="ECO:0000313" key="15">
    <source>
        <dbReference type="Proteomes" id="UP000001396"/>
    </source>
</evidence>
<dbReference type="InterPro" id="IPR056173">
    <property type="entry name" value="Sec20_C"/>
</dbReference>
<evidence type="ECO:0000256" key="5">
    <source>
        <dbReference type="ARBA" id="ARBA00022892"/>
    </source>
</evidence>
<evidence type="ECO:0000259" key="13">
    <source>
        <dbReference type="Pfam" id="PF03908"/>
    </source>
</evidence>
<dbReference type="RefSeq" id="XP_020433603.1">
    <property type="nucleotide sequence ID" value="XM_020576354.1"/>
</dbReference>
<evidence type="ECO:0000313" key="14">
    <source>
        <dbReference type="EMBL" id="EFA81485.1"/>
    </source>
</evidence>
<dbReference type="Proteomes" id="UP000001396">
    <property type="component" value="Unassembled WGS sequence"/>
</dbReference>
<accession>D3BA98</accession>
<evidence type="ECO:0000256" key="10">
    <source>
        <dbReference type="SAM" id="Coils"/>
    </source>
</evidence>